<dbReference type="PANTHER" id="PTHR42760">
    <property type="entry name" value="SHORT-CHAIN DEHYDROGENASES/REDUCTASES FAMILY MEMBER"/>
    <property type="match status" value="1"/>
</dbReference>
<keyword evidence="4" id="KW-1185">Reference proteome</keyword>
<dbReference type="FunFam" id="3.40.50.720:FF:000084">
    <property type="entry name" value="Short-chain dehydrogenase reductase"/>
    <property type="match status" value="1"/>
</dbReference>
<dbReference type="RefSeq" id="WP_160366037.1">
    <property type="nucleotide sequence ID" value="NZ_JACEIB010000006.1"/>
</dbReference>
<organism evidence="3 4">
    <name type="scientific">Sphingomonas chungangi</name>
    <dbReference type="NCBI Taxonomy" id="2683589"/>
    <lineage>
        <taxon>Bacteria</taxon>
        <taxon>Pseudomonadati</taxon>
        <taxon>Pseudomonadota</taxon>
        <taxon>Alphaproteobacteria</taxon>
        <taxon>Sphingomonadales</taxon>
        <taxon>Sphingomonadaceae</taxon>
        <taxon>Sphingomonas</taxon>
    </lineage>
</organism>
<dbReference type="Pfam" id="PF13561">
    <property type="entry name" value="adh_short_C2"/>
    <property type="match status" value="1"/>
</dbReference>
<evidence type="ECO:0000313" key="4">
    <source>
        <dbReference type="Proteomes" id="UP000570166"/>
    </source>
</evidence>
<dbReference type="InterPro" id="IPR020904">
    <property type="entry name" value="Sc_DH/Rdtase_CS"/>
</dbReference>
<dbReference type="PANTHER" id="PTHR42760:SF115">
    <property type="entry name" value="3-OXOACYL-[ACYL-CARRIER-PROTEIN] REDUCTASE FABG"/>
    <property type="match status" value="1"/>
</dbReference>
<sequence>MGILVGKVAFVTGGSSGIGLATAALFAKEGAHVVISGRRRDMLDAAVLDIGAGTVGLDGDVADIAFHMRAADEIAARFGGLDIYVANAGTNTIRQSSEVSVEEYDAQFAINTRGVFFGVQAIAPIMRDGGSIVVTGSLASEKVLEGHAVYAGTKAAIGAFARSWALELKARRIRVNMLSPGPTDTAILDKLGVPAAERESFMGSMAAAIPLGRFAEADEMARAALFLASDAGSFVTGVNLRVDGGMALA</sequence>
<comment type="caution">
    <text evidence="3">The sequence shown here is derived from an EMBL/GenBank/DDBJ whole genome shotgun (WGS) entry which is preliminary data.</text>
</comment>
<dbReference type="PRINTS" id="PR00081">
    <property type="entry name" value="GDHRDH"/>
</dbReference>
<evidence type="ECO:0000256" key="1">
    <source>
        <dbReference type="ARBA" id="ARBA00006484"/>
    </source>
</evidence>
<dbReference type="Gene3D" id="3.40.50.720">
    <property type="entry name" value="NAD(P)-binding Rossmann-like Domain"/>
    <property type="match status" value="1"/>
</dbReference>
<dbReference type="PROSITE" id="PS00061">
    <property type="entry name" value="ADH_SHORT"/>
    <property type="match status" value="1"/>
</dbReference>
<proteinExistence type="inferred from homology"/>
<gene>
    <name evidence="3" type="ORF">HZF05_10720</name>
</gene>
<dbReference type="InterPro" id="IPR002347">
    <property type="entry name" value="SDR_fam"/>
</dbReference>
<dbReference type="Proteomes" id="UP000570166">
    <property type="component" value="Unassembled WGS sequence"/>
</dbReference>
<evidence type="ECO:0000256" key="2">
    <source>
        <dbReference type="ARBA" id="ARBA00023002"/>
    </source>
</evidence>
<dbReference type="CDD" id="cd05233">
    <property type="entry name" value="SDR_c"/>
    <property type="match status" value="1"/>
</dbReference>
<dbReference type="EMBL" id="JACEIB010000006">
    <property type="protein sequence ID" value="MBA2934567.1"/>
    <property type="molecule type" value="Genomic_DNA"/>
</dbReference>
<dbReference type="AlphaFoldDB" id="A0A838L697"/>
<evidence type="ECO:0000313" key="3">
    <source>
        <dbReference type="EMBL" id="MBA2934567.1"/>
    </source>
</evidence>
<protein>
    <submittedName>
        <fullName evidence="3">SDR family oxidoreductase</fullName>
    </submittedName>
</protein>
<comment type="similarity">
    <text evidence="1">Belongs to the short-chain dehydrogenases/reductases (SDR) family.</text>
</comment>
<dbReference type="SUPFAM" id="SSF51735">
    <property type="entry name" value="NAD(P)-binding Rossmann-fold domains"/>
    <property type="match status" value="1"/>
</dbReference>
<name>A0A838L697_9SPHN</name>
<keyword evidence="2" id="KW-0560">Oxidoreductase</keyword>
<accession>A0A838L697</accession>
<dbReference type="GO" id="GO:0016616">
    <property type="term" value="F:oxidoreductase activity, acting on the CH-OH group of donors, NAD or NADP as acceptor"/>
    <property type="evidence" value="ECO:0007669"/>
    <property type="project" value="TreeGrafter"/>
</dbReference>
<dbReference type="PRINTS" id="PR00080">
    <property type="entry name" value="SDRFAMILY"/>
</dbReference>
<reference evidence="3 4" key="1">
    <citation type="submission" date="2020-07" db="EMBL/GenBank/DDBJ databases">
        <authorList>
            <person name="Sun Q."/>
        </authorList>
    </citation>
    <scope>NUCLEOTIDE SEQUENCE [LARGE SCALE GENOMIC DNA]</scope>
    <source>
        <strain evidence="3 4">CGMCC 1.13654</strain>
    </source>
</reference>
<dbReference type="InterPro" id="IPR036291">
    <property type="entry name" value="NAD(P)-bd_dom_sf"/>
</dbReference>